<proteinExistence type="predicted"/>
<protein>
    <submittedName>
        <fullName evidence="2">Putative plasmid maintenance system antidote protein, XRE family</fullName>
    </submittedName>
</protein>
<dbReference type="InterPro" id="IPR001387">
    <property type="entry name" value="Cro/C1-type_HTH"/>
</dbReference>
<dbReference type="Proteomes" id="UP000000998">
    <property type="component" value="Plasmid pMAQU01"/>
</dbReference>
<dbReference type="InterPro" id="IPR010982">
    <property type="entry name" value="Lambda_DNA-bd_dom_sf"/>
</dbReference>
<dbReference type="PROSITE" id="PS50943">
    <property type="entry name" value="HTH_CROC1"/>
    <property type="match status" value="1"/>
</dbReference>
<gene>
    <name evidence="2" type="ordered locus">Maqu_4180</name>
</gene>
<dbReference type="GO" id="GO:0003677">
    <property type="term" value="F:DNA binding"/>
    <property type="evidence" value="ECO:0007669"/>
    <property type="project" value="InterPro"/>
</dbReference>
<dbReference type="Gene3D" id="1.10.260.40">
    <property type="entry name" value="lambda repressor-like DNA-binding domains"/>
    <property type="match status" value="1"/>
</dbReference>
<evidence type="ECO:0000259" key="1">
    <source>
        <dbReference type="PROSITE" id="PS50943"/>
    </source>
</evidence>
<dbReference type="InterPro" id="IPR013430">
    <property type="entry name" value="Toxin_antidote_HigA"/>
</dbReference>
<name>A1U7R2_MARN8</name>
<reference evidence="3" key="1">
    <citation type="journal article" date="2011" name="Appl. Environ. Microbiol.">
        <title>Genomic potential of Marinobacter aquaeolei, a biogeochemical 'opportunitroph'.</title>
        <authorList>
            <person name="Singer E."/>
            <person name="Webb E.A."/>
            <person name="Nelson W.C."/>
            <person name="Heidelberg J.F."/>
            <person name="Ivanova N."/>
            <person name="Pati A."/>
            <person name="Edwards K.J."/>
        </authorList>
    </citation>
    <scope>NUCLEOTIDE SEQUENCE [LARGE SCALE GENOMIC DNA]</scope>
    <source>
        <strain evidence="3">ATCC 700491 / DSM 11845 / VT8</strain>
    </source>
</reference>
<dbReference type="EMBL" id="CP000515">
    <property type="protein sequence ID" value="ABM21031.1"/>
    <property type="molecule type" value="Genomic_DNA"/>
</dbReference>
<geneLocation type="plasmid" evidence="2 3">
    <name>pMAQU01</name>
</geneLocation>
<evidence type="ECO:0000313" key="2">
    <source>
        <dbReference type="EMBL" id="ABM21031.1"/>
    </source>
</evidence>
<dbReference type="eggNOG" id="COG3093">
    <property type="taxonomic scope" value="Bacteria"/>
</dbReference>
<dbReference type="AlphaFoldDB" id="A1U7R2"/>
<organism evidence="2 3">
    <name type="scientific">Marinobacter nauticus (strain ATCC 700491 / DSM 11845 / VT8)</name>
    <name type="common">Marinobacter aquaeolei</name>
    <dbReference type="NCBI Taxonomy" id="351348"/>
    <lineage>
        <taxon>Bacteria</taxon>
        <taxon>Pseudomonadati</taxon>
        <taxon>Pseudomonadota</taxon>
        <taxon>Gammaproteobacteria</taxon>
        <taxon>Pseudomonadales</taxon>
        <taxon>Marinobacteraceae</taxon>
        <taxon>Marinobacter</taxon>
    </lineage>
</organism>
<dbReference type="NCBIfam" id="TIGR02607">
    <property type="entry name" value="antidote_HigA"/>
    <property type="match status" value="1"/>
</dbReference>
<dbReference type="HOGENOM" id="CLU_1914553_0_0_6"/>
<dbReference type="SUPFAM" id="SSF47413">
    <property type="entry name" value="lambda repressor-like DNA-binding domains"/>
    <property type="match status" value="1"/>
</dbReference>
<keyword evidence="2" id="KW-0614">Plasmid</keyword>
<dbReference type="OrthoDB" id="6372261at2"/>
<dbReference type="RefSeq" id="WP_011783322.1">
    <property type="nucleotide sequence ID" value="NC_008738.1"/>
</dbReference>
<accession>A1U7R2</accession>
<dbReference type="KEGG" id="maq:Maqu_4180"/>
<sequence length="132" mass="14739">MLNGSSFSKNLGHPGSTLGQFIEYLLVPKGQAASHMGVSRATLFRILAEEGRITVDIAMRLEQAFQIDAGYWLKRQADYDVAQARESQRYAEIAPMKGRDEARDALMQAERVTFSSVIRSNKTDRGLSMAIR</sequence>
<evidence type="ECO:0000313" key="3">
    <source>
        <dbReference type="Proteomes" id="UP000000998"/>
    </source>
</evidence>
<feature type="domain" description="HTH cro/C1-type" evidence="1">
    <location>
        <begin position="31"/>
        <end position="72"/>
    </location>
</feature>